<keyword evidence="2" id="KW-1185">Reference proteome</keyword>
<reference evidence="1" key="3">
    <citation type="submission" date="2025-09" db="UniProtKB">
        <authorList>
            <consortium name="Ensembl"/>
        </authorList>
    </citation>
    <scope>IDENTIFICATION</scope>
</reference>
<protein>
    <submittedName>
        <fullName evidence="1">Uncharacterized protein</fullName>
    </submittedName>
</protein>
<evidence type="ECO:0000313" key="2">
    <source>
        <dbReference type="Proteomes" id="UP000694380"/>
    </source>
</evidence>
<dbReference type="Ensembl" id="ENSCPBT00000034700.1">
    <property type="protein sequence ID" value="ENSCPBP00000029488.1"/>
    <property type="gene ID" value="ENSCPBG00000020778.1"/>
</dbReference>
<name>A0A8C3I6S5_CHRPI</name>
<organism evidence="1 2">
    <name type="scientific">Chrysemys picta bellii</name>
    <name type="common">Western painted turtle</name>
    <name type="synonym">Emys bellii</name>
    <dbReference type="NCBI Taxonomy" id="8478"/>
    <lineage>
        <taxon>Eukaryota</taxon>
        <taxon>Metazoa</taxon>
        <taxon>Chordata</taxon>
        <taxon>Craniata</taxon>
        <taxon>Vertebrata</taxon>
        <taxon>Euteleostomi</taxon>
        <taxon>Archelosauria</taxon>
        <taxon>Testudinata</taxon>
        <taxon>Testudines</taxon>
        <taxon>Cryptodira</taxon>
        <taxon>Durocryptodira</taxon>
        <taxon>Testudinoidea</taxon>
        <taxon>Emydidae</taxon>
        <taxon>Chrysemys</taxon>
    </lineage>
</organism>
<dbReference type="Proteomes" id="UP000694380">
    <property type="component" value="Chromosome 2"/>
</dbReference>
<proteinExistence type="predicted"/>
<accession>A0A8C3I6S5</accession>
<evidence type="ECO:0000313" key="1">
    <source>
        <dbReference type="Ensembl" id="ENSCPBP00000029488.1"/>
    </source>
</evidence>
<dbReference type="AlphaFoldDB" id="A0A8C3I6S5"/>
<sequence length="120" mass="13670">MSGERVTETPEESLQVLQEILQFNLILSSHFPVILSLPWLSLYNQSISWATQEVRLNSRFCQLWCRTRPSIGEPQGRLCTSASGNTCPLIVPLAKYSNLANYLIKRRLMFSPNTIRMTAP</sequence>
<reference evidence="1" key="1">
    <citation type="journal article" date="2015" name="Genome Biol. Evol.">
        <title>Physical Mapping and Refinement of the Painted Turtle Genome (Chrysemys picta) Inform Amniote Genome Evolution and Challenge Turtle-Bird Chromosomal Conservation.</title>
        <authorList>
            <person name="Badenhorst D."/>
            <person name="Hillier L.W."/>
            <person name="Literman R."/>
            <person name="Montiel E.E."/>
            <person name="Radhakrishnan S."/>
            <person name="Shen Y."/>
            <person name="Minx P."/>
            <person name="Janes D.E."/>
            <person name="Warren W.C."/>
            <person name="Edwards S.V."/>
            <person name="Valenzuela N."/>
        </authorList>
    </citation>
    <scope>NUCLEOTIDE SEQUENCE [LARGE SCALE GENOMIC DNA]</scope>
</reference>
<reference evidence="1" key="2">
    <citation type="submission" date="2025-08" db="UniProtKB">
        <authorList>
            <consortium name="Ensembl"/>
        </authorList>
    </citation>
    <scope>IDENTIFICATION</scope>
</reference>